<dbReference type="Pfam" id="PF02537">
    <property type="entry name" value="CRCB"/>
    <property type="match status" value="1"/>
</dbReference>
<evidence type="ECO:0000256" key="7">
    <source>
        <dbReference type="ARBA" id="ARBA00035120"/>
    </source>
</evidence>
<keyword evidence="5 10" id="KW-0472">Membrane</keyword>
<feature type="binding site" evidence="10">
    <location>
        <position position="71"/>
    </location>
    <ligand>
        <name>Na(+)</name>
        <dbReference type="ChEBI" id="CHEBI:29101"/>
        <note>structural</note>
    </ligand>
</feature>
<comment type="catalytic activity">
    <reaction evidence="8">
        <text>fluoride(in) = fluoride(out)</text>
        <dbReference type="Rhea" id="RHEA:76159"/>
        <dbReference type="ChEBI" id="CHEBI:17051"/>
    </reaction>
    <physiologicalReaction direction="left-to-right" evidence="8">
        <dbReference type="Rhea" id="RHEA:76160"/>
    </physiologicalReaction>
</comment>
<dbReference type="NCBIfam" id="TIGR00494">
    <property type="entry name" value="crcB"/>
    <property type="match status" value="1"/>
</dbReference>
<keyword evidence="10" id="KW-0406">Ion transport</keyword>
<dbReference type="Proteomes" id="UP000276443">
    <property type="component" value="Unassembled WGS sequence"/>
</dbReference>
<feature type="transmembrane region" description="Helical" evidence="10">
    <location>
        <begin position="58"/>
        <end position="77"/>
    </location>
</feature>
<dbReference type="PANTHER" id="PTHR28259">
    <property type="entry name" value="FLUORIDE EXPORT PROTEIN 1-RELATED"/>
    <property type="match status" value="1"/>
</dbReference>
<sequence length="114" mass="12796">MNILLLALGGALGAISRFEVVNLFEKKHPFPFSTLTVNLIGSALLGIVMAWFVETQYIYTFFAVGFLGAFTTFSTFSVESMKLIQEQQWLTFILYLTTTILGAILAFTLTFFLF</sequence>
<dbReference type="GO" id="GO:0046872">
    <property type="term" value="F:metal ion binding"/>
    <property type="evidence" value="ECO:0007669"/>
    <property type="project" value="UniProtKB-KW"/>
</dbReference>
<evidence type="ECO:0000256" key="2">
    <source>
        <dbReference type="ARBA" id="ARBA00022475"/>
    </source>
</evidence>
<evidence type="ECO:0000256" key="6">
    <source>
        <dbReference type="ARBA" id="ARBA00023303"/>
    </source>
</evidence>
<dbReference type="PANTHER" id="PTHR28259:SF1">
    <property type="entry name" value="FLUORIDE EXPORT PROTEIN 1-RELATED"/>
    <property type="match status" value="1"/>
</dbReference>
<comment type="similarity">
    <text evidence="7 10">Belongs to the fluoride channel Fluc/FEX (TC 1.A.43) family.</text>
</comment>
<evidence type="ECO:0000256" key="9">
    <source>
        <dbReference type="ARBA" id="ARBA00049940"/>
    </source>
</evidence>
<dbReference type="InterPro" id="IPR003691">
    <property type="entry name" value="FluC"/>
</dbReference>
<dbReference type="OrthoDB" id="9815830at2"/>
<feature type="transmembrane region" description="Helical" evidence="10">
    <location>
        <begin position="89"/>
        <end position="113"/>
    </location>
</feature>
<evidence type="ECO:0000256" key="4">
    <source>
        <dbReference type="ARBA" id="ARBA00022989"/>
    </source>
</evidence>
<keyword evidence="3 10" id="KW-0812">Transmembrane</keyword>
<dbReference type="GO" id="GO:0062054">
    <property type="term" value="F:fluoride channel activity"/>
    <property type="evidence" value="ECO:0007669"/>
    <property type="project" value="UniProtKB-UniRule"/>
</dbReference>
<dbReference type="GO" id="GO:0005886">
    <property type="term" value="C:plasma membrane"/>
    <property type="evidence" value="ECO:0007669"/>
    <property type="project" value="UniProtKB-SubCell"/>
</dbReference>
<comment type="activity regulation">
    <text evidence="10">Na(+) is not transported, but it plays an essential structural role and its presence is essential for fluoride channel function.</text>
</comment>
<accession>A0A3N5BT56</accession>
<keyword evidence="10" id="KW-0813">Transport</keyword>
<name>A0A3N5BT56_9BACI</name>
<dbReference type="EMBL" id="RKRF01000012">
    <property type="protein sequence ID" value="RPF50682.1"/>
    <property type="molecule type" value="Genomic_DNA"/>
</dbReference>
<reference evidence="11 12" key="1">
    <citation type="submission" date="2018-11" db="EMBL/GenBank/DDBJ databases">
        <title>Genomic Encyclopedia of Type Strains, Phase IV (KMG-IV): sequencing the most valuable type-strain genomes for metagenomic binning, comparative biology and taxonomic classification.</title>
        <authorList>
            <person name="Goeker M."/>
        </authorList>
    </citation>
    <scope>NUCLEOTIDE SEQUENCE [LARGE SCALE GENOMIC DNA]</scope>
    <source>
        <strain evidence="11 12">DSM 18090</strain>
    </source>
</reference>
<keyword evidence="4 10" id="KW-1133">Transmembrane helix</keyword>
<organism evidence="11 12">
    <name type="scientific">Aquisalibacillus elongatus</name>
    <dbReference type="NCBI Taxonomy" id="485577"/>
    <lineage>
        <taxon>Bacteria</taxon>
        <taxon>Bacillati</taxon>
        <taxon>Bacillota</taxon>
        <taxon>Bacilli</taxon>
        <taxon>Bacillales</taxon>
        <taxon>Bacillaceae</taxon>
        <taxon>Aquisalibacillus</taxon>
    </lineage>
</organism>
<dbReference type="GO" id="GO:0140114">
    <property type="term" value="P:cellular detoxification of fluoride"/>
    <property type="evidence" value="ECO:0007669"/>
    <property type="project" value="UniProtKB-UniRule"/>
</dbReference>
<dbReference type="RefSeq" id="WP_124223300.1">
    <property type="nucleotide sequence ID" value="NZ_RKRF01000012.1"/>
</dbReference>
<comment type="subcellular location">
    <subcellularLocation>
        <location evidence="1 10">Cell membrane</location>
        <topology evidence="1 10">Multi-pass membrane protein</topology>
    </subcellularLocation>
</comment>
<dbReference type="HAMAP" id="MF_00454">
    <property type="entry name" value="FluC"/>
    <property type="match status" value="1"/>
</dbReference>
<proteinExistence type="inferred from homology"/>
<keyword evidence="10" id="KW-0915">Sodium</keyword>
<evidence type="ECO:0000256" key="8">
    <source>
        <dbReference type="ARBA" id="ARBA00035585"/>
    </source>
</evidence>
<keyword evidence="2 10" id="KW-1003">Cell membrane</keyword>
<evidence type="ECO:0000256" key="1">
    <source>
        <dbReference type="ARBA" id="ARBA00004651"/>
    </source>
</evidence>
<dbReference type="AlphaFoldDB" id="A0A3N5BT56"/>
<evidence type="ECO:0000256" key="5">
    <source>
        <dbReference type="ARBA" id="ARBA00023136"/>
    </source>
</evidence>
<protein>
    <recommendedName>
        <fullName evidence="10">Fluoride-specific ion channel FluC</fullName>
    </recommendedName>
</protein>
<comment type="function">
    <text evidence="9 10">Fluoride-specific ion channel. Important for reducing fluoride concentration in the cell, thus reducing its toxicity.</text>
</comment>
<comment type="caution">
    <text evidence="11">The sequence shown here is derived from an EMBL/GenBank/DDBJ whole genome shotgun (WGS) entry which is preliminary data.</text>
</comment>
<keyword evidence="10" id="KW-0479">Metal-binding</keyword>
<evidence type="ECO:0000313" key="12">
    <source>
        <dbReference type="Proteomes" id="UP000276443"/>
    </source>
</evidence>
<keyword evidence="6 10" id="KW-0407">Ion channel</keyword>
<gene>
    <name evidence="10" type="primary">fluC</name>
    <name evidence="10" type="synonym">crcB</name>
    <name evidence="11" type="ORF">EDC24_2651</name>
</gene>
<feature type="transmembrane region" description="Helical" evidence="10">
    <location>
        <begin position="33"/>
        <end position="53"/>
    </location>
</feature>
<evidence type="ECO:0000313" key="11">
    <source>
        <dbReference type="EMBL" id="RPF50682.1"/>
    </source>
</evidence>
<keyword evidence="12" id="KW-1185">Reference proteome</keyword>
<evidence type="ECO:0000256" key="3">
    <source>
        <dbReference type="ARBA" id="ARBA00022692"/>
    </source>
</evidence>
<evidence type="ECO:0000256" key="10">
    <source>
        <dbReference type="HAMAP-Rule" id="MF_00454"/>
    </source>
</evidence>
<feature type="binding site" evidence="10">
    <location>
        <position position="68"/>
    </location>
    <ligand>
        <name>Na(+)</name>
        <dbReference type="ChEBI" id="CHEBI:29101"/>
        <note>structural</note>
    </ligand>
</feature>